<keyword evidence="7" id="KW-0460">Magnesium</keyword>
<keyword evidence="10" id="KW-0753">Steroid metabolism</keyword>
<evidence type="ECO:0000256" key="2">
    <source>
        <dbReference type="ARBA" id="ARBA00022516"/>
    </source>
</evidence>
<keyword evidence="10" id="KW-0752">Steroid biosynthesis</keyword>
<dbReference type="InParanoid" id="T0QW50"/>
<dbReference type="Pfam" id="PF00288">
    <property type="entry name" value="GHMP_kinases_N"/>
    <property type="match status" value="1"/>
</dbReference>
<dbReference type="PANTHER" id="PTHR43290">
    <property type="entry name" value="MEVALONATE KINASE"/>
    <property type="match status" value="1"/>
</dbReference>
<evidence type="ECO:0000256" key="6">
    <source>
        <dbReference type="ARBA" id="ARBA00022840"/>
    </source>
</evidence>
<reference evidence="12 13" key="1">
    <citation type="submission" date="2012-04" db="EMBL/GenBank/DDBJ databases">
        <title>The Genome Sequence of Saprolegnia declina VS20.</title>
        <authorList>
            <consortium name="The Broad Institute Genome Sequencing Platform"/>
            <person name="Russ C."/>
            <person name="Nusbaum C."/>
            <person name="Tyler B."/>
            <person name="van West P."/>
            <person name="Dieguez-Uribeondo J."/>
            <person name="de Bruijn I."/>
            <person name="Tripathy S."/>
            <person name="Jiang R."/>
            <person name="Young S.K."/>
            <person name="Zeng Q."/>
            <person name="Gargeya S."/>
            <person name="Fitzgerald M."/>
            <person name="Haas B."/>
            <person name="Abouelleil A."/>
            <person name="Alvarado L."/>
            <person name="Arachchi H.M."/>
            <person name="Berlin A."/>
            <person name="Chapman S.B."/>
            <person name="Goldberg J."/>
            <person name="Griggs A."/>
            <person name="Gujja S."/>
            <person name="Hansen M."/>
            <person name="Howarth C."/>
            <person name="Imamovic A."/>
            <person name="Larimer J."/>
            <person name="McCowen C."/>
            <person name="Montmayeur A."/>
            <person name="Murphy C."/>
            <person name="Neiman D."/>
            <person name="Pearson M."/>
            <person name="Priest M."/>
            <person name="Roberts A."/>
            <person name="Saif S."/>
            <person name="Shea T."/>
            <person name="Sisk P."/>
            <person name="Sykes S."/>
            <person name="Wortman J."/>
            <person name="Nusbaum C."/>
            <person name="Birren B."/>
        </authorList>
    </citation>
    <scope>NUCLEOTIDE SEQUENCE [LARGE SCALE GENOMIC DNA]</scope>
    <source>
        <strain evidence="12 13">VS20</strain>
    </source>
</reference>
<accession>T0QW50</accession>
<dbReference type="Gene3D" id="3.30.230.10">
    <property type="match status" value="1"/>
</dbReference>
<comment type="subcellular location">
    <subcellularLocation>
        <location evidence="10">Cytoplasm</location>
    </subcellularLocation>
</comment>
<gene>
    <name evidence="12" type="ORF">SDRG_03859</name>
</gene>
<dbReference type="NCBIfam" id="TIGR00549">
    <property type="entry name" value="mevalon_kin"/>
    <property type="match status" value="1"/>
</dbReference>
<dbReference type="SUPFAM" id="SSF54211">
    <property type="entry name" value="Ribosomal protein S5 domain 2-like"/>
    <property type="match status" value="1"/>
</dbReference>
<dbReference type="AlphaFoldDB" id="T0QW50"/>
<keyword evidence="5 10" id="KW-0418">Kinase</keyword>
<keyword evidence="2 10" id="KW-0444">Lipid biosynthesis</keyword>
<keyword evidence="10" id="KW-1207">Sterol metabolism</keyword>
<dbReference type="OMA" id="LMDFNHG"/>
<evidence type="ECO:0000313" key="12">
    <source>
        <dbReference type="EMBL" id="EQC38901.1"/>
    </source>
</evidence>
<dbReference type="Gene3D" id="3.30.70.890">
    <property type="entry name" value="GHMP kinase, C-terminal domain"/>
    <property type="match status" value="1"/>
</dbReference>
<evidence type="ECO:0000256" key="1">
    <source>
        <dbReference type="ARBA" id="ARBA00022490"/>
    </source>
</evidence>
<dbReference type="GO" id="GO:0019287">
    <property type="term" value="P:isopentenyl diphosphate biosynthetic process, mevalonate pathway"/>
    <property type="evidence" value="ECO:0007669"/>
    <property type="project" value="UniProtKB-UniPathway"/>
</dbReference>
<organism evidence="12 13">
    <name type="scientific">Saprolegnia diclina (strain VS20)</name>
    <dbReference type="NCBI Taxonomy" id="1156394"/>
    <lineage>
        <taxon>Eukaryota</taxon>
        <taxon>Sar</taxon>
        <taxon>Stramenopiles</taxon>
        <taxon>Oomycota</taxon>
        <taxon>Saprolegniomycetes</taxon>
        <taxon>Saprolegniales</taxon>
        <taxon>Saprolegniaceae</taxon>
        <taxon>Saprolegnia</taxon>
    </lineage>
</organism>
<dbReference type="InterPro" id="IPR014721">
    <property type="entry name" value="Ribsml_uS5_D2-typ_fold_subgr"/>
</dbReference>
<sequence length="374" mass="38147">MVHLLTTEASAPGKVILFGEHAVVYGTTAIAASVSSLRVSARVSATATPSVRLALNNLTSMKDGKPLVRSWPLAALASVFRGLTDGFLPRPSVAIVAALQSALVDEHPKDINALRPALFLLVAIAPSLLSSTTSGVDIDVVSGAFPVGAGLGSSAAFCTAVAAALLKATASTTTTVALDDVNTYAFAAEVLLHDNPSGVDNSVATYGGAIVFKKGPTTEMTKLALPPLRILLTNTHVPRETKVLVGGVRVLYDADPAAIQRQFDGIEALASSFQAHVAAKTLTASVLAPMMAANQDALETLQVSHASIRAICAASAARGLTTKLTGAGGGGCTITLIPQDCPSETLAALVADLQRLGFTCLETALGGAGVEWSL</sequence>
<proteinExistence type="inferred from homology"/>
<dbReference type="EC" id="2.7.1.36" evidence="10"/>
<dbReference type="PRINTS" id="PR00959">
    <property type="entry name" value="MEVGALKINASE"/>
</dbReference>
<dbReference type="SUPFAM" id="SSF55060">
    <property type="entry name" value="GHMP Kinase, C-terminal domain"/>
    <property type="match status" value="1"/>
</dbReference>
<dbReference type="GO" id="GO:0016126">
    <property type="term" value="P:sterol biosynthetic process"/>
    <property type="evidence" value="ECO:0007669"/>
    <property type="project" value="UniProtKB-KW"/>
</dbReference>
<evidence type="ECO:0000256" key="7">
    <source>
        <dbReference type="ARBA" id="ARBA00022842"/>
    </source>
</evidence>
<dbReference type="GO" id="GO:0005524">
    <property type="term" value="F:ATP binding"/>
    <property type="evidence" value="ECO:0007669"/>
    <property type="project" value="UniProtKB-KW"/>
</dbReference>
<feature type="domain" description="GHMP kinase N-terminal" evidence="11">
    <location>
        <begin position="134"/>
        <end position="208"/>
    </location>
</feature>
<keyword evidence="6 10" id="KW-0067">ATP-binding</keyword>
<evidence type="ECO:0000259" key="11">
    <source>
        <dbReference type="Pfam" id="PF00288"/>
    </source>
</evidence>
<keyword evidence="10" id="KW-0756">Sterol biosynthesis</keyword>
<keyword evidence="8 10" id="KW-0443">Lipid metabolism</keyword>
<dbReference type="eggNOG" id="KOG1511">
    <property type="taxonomic scope" value="Eukaryota"/>
</dbReference>
<dbReference type="InterPro" id="IPR036554">
    <property type="entry name" value="GHMP_kinase_C_sf"/>
</dbReference>
<dbReference type="GO" id="GO:0005829">
    <property type="term" value="C:cytosol"/>
    <property type="evidence" value="ECO:0007669"/>
    <property type="project" value="TreeGrafter"/>
</dbReference>
<evidence type="ECO:0000256" key="3">
    <source>
        <dbReference type="ARBA" id="ARBA00022679"/>
    </source>
</evidence>
<dbReference type="Proteomes" id="UP000030762">
    <property type="component" value="Unassembled WGS sequence"/>
</dbReference>
<dbReference type="InterPro" id="IPR020568">
    <property type="entry name" value="Ribosomal_Su5_D2-typ_SF"/>
</dbReference>
<evidence type="ECO:0000256" key="8">
    <source>
        <dbReference type="ARBA" id="ARBA00023098"/>
    </source>
</evidence>
<dbReference type="InterPro" id="IPR006204">
    <property type="entry name" value="GHMP_kinase_N_dom"/>
</dbReference>
<evidence type="ECO:0000256" key="4">
    <source>
        <dbReference type="ARBA" id="ARBA00022741"/>
    </source>
</evidence>
<dbReference type="VEuPathDB" id="FungiDB:SDRG_03859"/>
<keyword evidence="3 10" id="KW-0808">Transferase</keyword>
<evidence type="ECO:0000256" key="10">
    <source>
        <dbReference type="RuleBase" id="RU363087"/>
    </source>
</evidence>
<dbReference type="EMBL" id="JH767140">
    <property type="protein sequence ID" value="EQC38901.1"/>
    <property type="molecule type" value="Genomic_DNA"/>
</dbReference>
<evidence type="ECO:0000313" key="13">
    <source>
        <dbReference type="Proteomes" id="UP000030762"/>
    </source>
</evidence>
<protein>
    <recommendedName>
        <fullName evidence="10">Mevalonate kinase</fullName>
        <shortName evidence="10">MK</shortName>
        <ecNumber evidence="10">2.7.1.36</ecNumber>
    </recommendedName>
</protein>
<comment type="catalytic activity">
    <reaction evidence="10">
        <text>(R)-mevalonate + ATP = (R)-5-phosphomevalonate + ADP + H(+)</text>
        <dbReference type="Rhea" id="RHEA:17065"/>
        <dbReference type="ChEBI" id="CHEBI:15378"/>
        <dbReference type="ChEBI" id="CHEBI:30616"/>
        <dbReference type="ChEBI" id="CHEBI:36464"/>
        <dbReference type="ChEBI" id="CHEBI:58146"/>
        <dbReference type="ChEBI" id="CHEBI:456216"/>
        <dbReference type="EC" id="2.7.1.36"/>
    </reaction>
</comment>
<dbReference type="UniPathway" id="UPA00057">
    <property type="reaction ID" value="UER00098"/>
</dbReference>
<dbReference type="RefSeq" id="XP_008607725.1">
    <property type="nucleotide sequence ID" value="XM_008609503.1"/>
</dbReference>
<dbReference type="OrthoDB" id="1652964at2759"/>
<name>T0QW50_SAPDV</name>
<dbReference type="GO" id="GO:0004496">
    <property type="term" value="F:mevalonate kinase activity"/>
    <property type="evidence" value="ECO:0007669"/>
    <property type="project" value="UniProtKB-EC"/>
</dbReference>
<dbReference type="STRING" id="1156394.T0QW50"/>
<keyword evidence="4 10" id="KW-0547">Nucleotide-binding</keyword>
<comment type="similarity">
    <text evidence="10">Belongs to the GHMP kinase family. Mevalonate kinase subfamily.</text>
</comment>
<dbReference type="GeneID" id="19944586"/>
<dbReference type="PANTHER" id="PTHR43290:SF2">
    <property type="entry name" value="MEVALONATE KINASE"/>
    <property type="match status" value="1"/>
</dbReference>
<keyword evidence="1 10" id="KW-0963">Cytoplasm</keyword>
<keyword evidence="13" id="KW-1185">Reference proteome</keyword>
<dbReference type="InterPro" id="IPR006205">
    <property type="entry name" value="Mev_gal_kin"/>
</dbReference>
<comment type="pathway">
    <text evidence="9 10">Isoprenoid biosynthesis; isopentenyl diphosphate biosynthesis via mevalonate pathway; isopentenyl diphosphate from (R)-mevalonate: step 1/3.</text>
</comment>
<evidence type="ECO:0000256" key="5">
    <source>
        <dbReference type="ARBA" id="ARBA00022777"/>
    </source>
</evidence>
<evidence type="ECO:0000256" key="9">
    <source>
        <dbReference type="ARBA" id="ARBA00029438"/>
    </source>
</evidence>